<organism evidence="2 3">
    <name type="scientific">Rhizophagus clarus</name>
    <dbReference type="NCBI Taxonomy" id="94130"/>
    <lineage>
        <taxon>Eukaryota</taxon>
        <taxon>Fungi</taxon>
        <taxon>Fungi incertae sedis</taxon>
        <taxon>Mucoromycota</taxon>
        <taxon>Glomeromycotina</taxon>
        <taxon>Glomeromycetes</taxon>
        <taxon>Glomerales</taxon>
        <taxon>Glomeraceae</taxon>
        <taxon>Rhizophagus</taxon>
    </lineage>
</organism>
<dbReference type="Proteomes" id="UP000615446">
    <property type="component" value="Unassembled WGS sequence"/>
</dbReference>
<evidence type="ECO:0000313" key="2">
    <source>
        <dbReference type="EMBL" id="GET04656.1"/>
    </source>
</evidence>
<proteinExistence type="predicted"/>
<reference evidence="2" key="1">
    <citation type="submission" date="2019-10" db="EMBL/GenBank/DDBJ databases">
        <title>Conservation and host-specific expression of non-tandemly repeated heterogenous ribosome RNA gene in arbuscular mycorrhizal fungi.</title>
        <authorList>
            <person name="Maeda T."/>
            <person name="Kobayashi Y."/>
            <person name="Nakagawa T."/>
            <person name="Ezawa T."/>
            <person name="Yamaguchi K."/>
            <person name="Bino T."/>
            <person name="Nishimoto Y."/>
            <person name="Shigenobu S."/>
            <person name="Kawaguchi M."/>
        </authorList>
    </citation>
    <scope>NUCLEOTIDE SEQUENCE</scope>
    <source>
        <strain evidence="2">HR1</strain>
    </source>
</reference>
<dbReference type="AlphaFoldDB" id="A0A8H3MHM1"/>
<feature type="region of interest" description="Disordered" evidence="1">
    <location>
        <begin position="89"/>
        <end position="116"/>
    </location>
</feature>
<sequence length="116" mass="13862">MKEVRGREEGVIKSQDTVDKLEDTPIDEPIDHRERKNNKYQEIISNIWKKELKKIKERRGKEKQSIVMQISTLQMEEDDDTREIIRDLRKEMKEESKKAKDQEHEEGGLTHEKKAC</sequence>
<comment type="caution">
    <text evidence="2">The sequence shown here is derived from an EMBL/GenBank/DDBJ whole genome shotgun (WGS) entry which is preliminary data.</text>
</comment>
<accession>A0A8H3MHM1</accession>
<gene>
    <name evidence="2" type="ORF">RCL2_003095400</name>
</gene>
<evidence type="ECO:0000313" key="3">
    <source>
        <dbReference type="Proteomes" id="UP000615446"/>
    </source>
</evidence>
<protein>
    <submittedName>
        <fullName evidence="2">Uncharacterized protein</fullName>
    </submittedName>
</protein>
<feature type="region of interest" description="Disordered" evidence="1">
    <location>
        <begin position="1"/>
        <end position="37"/>
    </location>
</feature>
<dbReference type="EMBL" id="BLAL01000356">
    <property type="protein sequence ID" value="GET04656.1"/>
    <property type="molecule type" value="Genomic_DNA"/>
</dbReference>
<evidence type="ECO:0000256" key="1">
    <source>
        <dbReference type="SAM" id="MobiDB-lite"/>
    </source>
</evidence>
<name>A0A8H3MHM1_9GLOM</name>